<keyword evidence="9" id="KW-1185">Reference proteome</keyword>
<evidence type="ECO:0000259" key="6">
    <source>
        <dbReference type="Pfam" id="PF04542"/>
    </source>
</evidence>
<dbReference type="SUPFAM" id="SSF88659">
    <property type="entry name" value="Sigma3 and sigma4 domains of RNA polymerase sigma factors"/>
    <property type="match status" value="1"/>
</dbReference>
<reference evidence="8" key="1">
    <citation type="journal article" date="2014" name="Int. J. Syst. Evol. Microbiol.">
        <title>Complete genome sequence of Corynebacterium casei LMG S-19264T (=DSM 44701T), isolated from a smear-ripened cheese.</title>
        <authorList>
            <consortium name="US DOE Joint Genome Institute (JGI-PGF)"/>
            <person name="Walter F."/>
            <person name="Albersmeier A."/>
            <person name="Kalinowski J."/>
            <person name="Ruckert C."/>
        </authorList>
    </citation>
    <scope>NUCLEOTIDE SEQUENCE</scope>
    <source>
        <strain evidence="8">CGMCC 4.7138</strain>
    </source>
</reference>
<evidence type="ECO:0000256" key="5">
    <source>
        <dbReference type="SAM" id="MobiDB-lite"/>
    </source>
</evidence>
<feature type="region of interest" description="Disordered" evidence="5">
    <location>
        <begin position="13"/>
        <end position="40"/>
    </location>
</feature>
<dbReference type="InterPro" id="IPR036388">
    <property type="entry name" value="WH-like_DNA-bd_sf"/>
</dbReference>
<dbReference type="EMBL" id="BMMN01000020">
    <property type="protein sequence ID" value="GGO30578.1"/>
    <property type="molecule type" value="Genomic_DNA"/>
</dbReference>
<evidence type="ECO:0000313" key="9">
    <source>
        <dbReference type="Proteomes" id="UP000653480"/>
    </source>
</evidence>
<dbReference type="CDD" id="cd06171">
    <property type="entry name" value="Sigma70_r4"/>
    <property type="match status" value="1"/>
</dbReference>
<evidence type="ECO:0008006" key="10">
    <source>
        <dbReference type="Google" id="ProtNLM"/>
    </source>
</evidence>
<dbReference type="InterPro" id="IPR013249">
    <property type="entry name" value="RNA_pol_sigma70_r4_t2"/>
</dbReference>
<dbReference type="SUPFAM" id="SSF88946">
    <property type="entry name" value="Sigma2 domain of RNA polymerase sigma factors"/>
    <property type="match status" value="1"/>
</dbReference>
<dbReference type="InterPro" id="IPR013325">
    <property type="entry name" value="RNA_pol_sigma_r2"/>
</dbReference>
<keyword evidence="4" id="KW-0804">Transcription</keyword>
<evidence type="ECO:0000313" key="8">
    <source>
        <dbReference type="EMBL" id="GGO30578.1"/>
    </source>
</evidence>
<dbReference type="Gene3D" id="1.10.10.10">
    <property type="entry name" value="Winged helix-like DNA-binding domain superfamily/Winged helix DNA-binding domain"/>
    <property type="match status" value="1"/>
</dbReference>
<evidence type="ECO:0000256" key="4">
    <source>
        <dbReference type="ARBA" id="ARBA00023163"/>
    </source>
</evidence>
<gene>
    <name evidence="8" type="ORF">GCM10011574_67100</name>
</gene>
<accession>A0A8H9HAI7</accession>
<dbReference type="GO" id="GO:0003677">
    <property type="term" value="F:DNA binding"/>
    <property type="evidence" value="ECO:0007669"/>
    <property type="project" value="InterPro"/>
</dbReference>
<dbReference type="AlphaFoldDB" id="A0A8H9HAI7"/>
<dbReference type="Proteomes" id="UP000653480">
    <property type="component" value="Unassembled WGS sequence"/>
</dbReference>
<dbReference type="PANTHER" id="PTHR43133:SF25">
    <property type="entry name" value="RNA POLYMERASE SIGMA FACTOR RFAY-RELATED"/>
    <property type="match status" value="1"/>
</dbReference>
<dbReference type="GO" id="GO:0016987">
    <property type="term" value="F:sigma factor activity"/>
    <property type="evidence" value="ECO:0007669"/>
    <property type="project" value="UniProtKB-KW"/>
</dbReference>
<evidence type="ECO:0000256" key="2">
    <source>
        <dbReference type="ARBA" id="ARBA00023015"/>
    </source>
</evidence>
<protein>
    <recommendedName>
        <fullName evidence="10">RNA polymerase sigma factor</fullName>
    </recommendedName>
</protein>
<keyword evidence="3" id="KW-0731">Sigma factor</keyword>
<feature type="domain" description="RNA polymerase sigma-70 region 2" evidence="6">
    <location>
        <begin position="91"/>
        <end position="157"/>
    </location>
</feature>
<evidence type="ECO:0000259" key="7">
    <source>
        <dbReference type="Pfam" id="PF08281"/>
    </source>
</evidence>
<dbReference type="InterPro" id="IPR014284">
    <property type="entry name" value="RNA_pol_sigma-70_dom"/>
</dbReference>
<evidence type="ECO:0000256" key="1">
    <source>
        <dbReference type="ARBA" id="ARBA00010641"/>
    </source>
</evidence>
<comment type="similarity">
    <text evidence="1">Belongs to the sigma-70 factor family. ECF subfamily.</text>
</comment>
<name>A0A8H9HAI7_9ACTN</name>
<dbReference type="Pfam" id="PF08281">
    <property type="entry name" value="Sigma70_r4_2"/>
    <property type="match status" value="1"/>
</dbReference>
<organism evidence="8 9">
    <name type="scientific">Microbispora bryophytorum</name>
    <dbReference type="NCBI Taxonomy" id="1460882"/>
    <lineage>
        <taxon>Bacteria</taxon>
        <taxon>Bacillati</taxon>
        <taxon>Actinomycetota</taxon>
        <taxon>Actinomycetes</taxon>
        <taxon>Streptosporangiales</taxon>
        <taxon>Streptosporangiaceae</taxon>
        <taxon>Microbispora</taxon>
    </lineage>
</organism>
<dbReference type="InterPro" id="IPR007627">
    <property type="entry name" value="RNA_pol_sigma70_r2"/>
</dbReference>
<dbReference type="PANTHER" id="PTHR43133">
    <property type="entry name" value="RNA POLYMERASE ECF-TYPE SIGMA FACTO"/>
    <property type="match status" value="1"/>
</dbReference>
<keyword evidence="2" id="KW-0805">Transcription regulation</keyword>
<dbReference type="InterPro" id="IPR039425">
    <property type="entry name" value="RNA_pol_sigma-70-like"/>
</dbReference>
<sequence>MVRTVFGDLCLPSVAPAHEPGGSRDGTEASGARTGPYDTVPYDTVPYYTGPYRAAPDGAEPYHAGPDDAEPSDAVLIEASLTAPERFAGVFDRHADEIHAYAGRRLGPEHADDVTAETFLVAFRKRHRYDTSRPDARPWLYGIAGNLISGHRRSEVRRLRALARTPRDVDERGLHEEERGAERASAAALRPVLAAALARLSAAERELLLLVAWADLSYEEAAEALKIPIGTVRSRLHRVRAKLRRHLDLPKENV</sequence>
<dbReference type="Gene3D" id="1.10.1740.10">
    <property type="match status" value="1"/>
</dbReference>
<dbReference type="InterPro" id="IPR013324">
    <property type="entry name" value="RNA_pol_sigma_r3/r4-like"/>
</dbReference>
<reference evidence="8" key="2">
    <citation type="submission" date="2020-09" db="EMBL/GenBank/DDBJ databases">
        <authorList>
            <person name="Sun Q."/>
            <person name="Zhou Y."/>
        </authorList>
    </citation>
    <scope>NUCLEOTIDE SEQUENCE</scope>
    <source>
        <strain evidence="8">CGMCC 4.7138</strain>
    </source>
</reference>
<dbReference type="Pfam" id="PF04542">
    <property type="entry name" value="Sigma70_r2"/>
    <property type="match status" value="1"/>
</dbReference>
<dbReference type="NCBIfam" id="TIGR02937">
    <property type="entry name" value="sigma70-ECF"/>
    <property type="match status" value="1"/>
</dbReference>
<feature type="domain" description="RNA polymerase sigma factor 70 region 4 type 2" evidence="7">
    <location>
        <begin position="193"/>
        <end position="243"/>
    </location>
</feature>
<dbReference type="GO" id="GO:0006352">
    <property type="term" value="P:DNA-templated transcription initiation"/>
    <property type="evidence" value="ECO:0007669"/>
    <property type="project" value="InterPro"/>
</dbReference>
<comment type="caution">
    <text evidence="8">The sequence shown here is derived from an EMBL/GenBank/DDBJ whole genome shotgun (WGS) entry which is preliminary data.</text>
</comment>
<proteinExistence type="inferred from homology"/>
<evidence type="ECO:0000256" key="3">
    <source>
        <dbReference type="ARBA" id="ARBA00023082"/>
    </source>
</evidence>